<evidence type="ECO:0000256" key="2">
    <source>
        <dbReference type="ARBA" id="ARBA00005562"/>
    </source>
</evidence>
<dbReference type="SMART" id="SM00413">
    <property type="entry name" value="ETS"/>
    <property type="match status" value="1"/>
</dbReference>
<dbReference type="PROSITE" id="PS50061">
    <property type="entry name" value="ETS_DOMAIN_3"/>
    <property type="match status" value="1"/>
</dbReference>
<dbReference type="PROSITE" id="PS00345">
    <property type="entry name" value="ETS_DOMAIN_1"/>
    <property type="match status" value="1"/>
</dbReference>
<feature type="domain" description="ETS" evidence="8">
    <location>
        <begin position="280"/>
        <end position="362"/>
    </location>
</feature>
<evidence type="ECO:0000313" key="9">
    <source>
        <dbReference type="EnsemblMetazoa" id="XP_038055413.1"/>
    </source>
</evidence>
<evidence type="ECO:0000313" key="10">
    <source>
        <dbReference type="Proteomes" id="UP000887568"/>
    </source>
</evidence>
<organism evidence="9 10">
    <name type="scientific">Patiria miniata</name>
    <name type="common">Bat star</name>
    <name type="synonym">Asterina miniata</name>
    <dbReference type="NCBI Taxonomy" id="46514"/>
    <lineage>
        <taxon>Eukaryota</taxon>
        <taxon>Metazoa</taxon>
        <taxon>Echinodermata</taxon>
        <taxon>Eleutherozoa</taxon>
        <taxon>Asterozoa</taxon>
        <taxon>Asteroidea</taxon>
        <taxon>Valvatacea</taxon>
        <taxon>Valvatida</taxon>
        <taxon>Asterinidae</taxon>
        <taxon>Patiria</taxon>
    </lineage>
</organism>
<feature type="compositionally biased region" description="Basic residues" evidence="7">
    <location>
        <begin position="247"/>
        <end position="260"/>
    </location>
</feature>
<dbReference type="GeneID" id="119727559"/>
<evidence type="ECO:0000256" key="7">
    <source>
        <dbReference type="SAM" id="MobiDB-lite"/>
    </source>
</evidence>
<dbReference type="GO" id="GO:0030154">
    <property type="term" value="P:cell differentiation"/>
    <property type="evidence" value="ECO:0007669"/>
    <property type="project" value="TreeGrafter"/>
</dbReference>
<dbReference type="RefSeq" id="XP_038055413.1">
    <property type="nucleotide sequence ID" value="XM_038199485.1"/>
</dbReference>
<dbReference type="InterPro" id="IPR000418">
    <property type="entry name" value="Ets_dom"/>
</dbReference>
<dbReference type="GO" id="GO:0043565">
    <property type="term" value="F:sequence-specific DNA binding"/>
    <property type="evidence" value="ECO:0007669"/>
    <property type="project" value="InterPro"/>
</dbReference>
<dbReference type="PRINTS" id="PR00454">
    <property type="entry name" value="ETSDOMAIN"/>
</dbReference>
<evidence type="ECO:0000256" key="5">
    <source>
        <dbReference type="ARBA" id="ARBA00023242"/>
    </source>
</evidence>
<dbReference type="InterPro" id="IPR036388">
    <property type="entry name" value="WH-like_DNA-bd_sf"/>
</dbReference>
<protein>
    <recommendedName>
        <fullName evidence="8">ETS domain-containing protein</fullName>
    </recommendedName>
</protein>
<reference evidence="9" key="1">
    <citation type="submission" date="2022-11" db="UniProtKB">
        <authorList>
            <consortium name="EnsemblMetazoa"/>
        </authorList>
    </citation>
    <scope>IDENTIFICATION</scope>
</reference>
<feature type="compositionally biased region" description="Polar residues" evidence="7">
    <location>
        <begin position="149"/>
        <end position="171"/>
    </location>
</feature>
<dbReference type="InterPro" id="IPR046328">
    <property type="entry name" value="ETS_fam"/>
</dbReference>
<keyword evidence="5 6" id="KW-0539">Nucleus</keyword>
<comment type="similarity">
    <text evidence="2 6">Belongs to the ETS family.</text>
</comment>
<feature type="compositionally biased region" description="Polar residues" evidence="7">
    <location>
        <begin position="188"/>
        <end position="197"/>
    </location>
</feature>
<proteinExistence type="inferred from homology"/>
<evidence type="ECO:0000256" key="3">
    <source>
        <dbReference type="ARBA" id="ARBA00022473"/>
    </source>
</evidence>
<keyword evidence="10" id="KW-1185">Reference proteome</keyword>
<feature type="region of interest" description="Disordered" evidence="7">
    <location>
        <begin position="240"/>
        <end position="271"/>
    </location>
</feature>
<dbReference type="Proteomes" id="UP000887568">
    <property type="component" value="Unplaced"/>
</dbReference>
<comment type="subcellular location">
    <subcellularLocation>
        <location evidence="1 6">Nucleus</location>
    </subcellularLocation>
</comment>
<dbReference type="SUPFAM" id="SSF46785">
    <property type="entry name" value="Winged helix' DNA-binding domain"/>
    <property type="match status" value="1"/>
</dbReference>
<keyword evidence="3" id="KW-0217">Developmental protein</keyword>
<dbReference type="EnsemblMetazoa" id="XM_038199485.1">
    <property type="protein sequence ID" value="XP_038055413.1"/>
    <property type="gene ID" value="LOC119727559"/>
</dbReference>
<dbReference type="GO" id="GO:0040034">
    <property type="term" value="P:regulation of development, heterochronic"/>
    <property type="evidence" value="ECO:0007669"/>
    <property type="project" value="UniProtKB-ARBA"/>
</dbReference>
<evidence type="ECO:0000256" key="6">
    <source>
        <dbReference type="RuleBase" id="RU004019"/>
    </source>
</evidence>
<evidence type="ECO:0000259" key="8">
    <source>
        <dbReference type="PROSITE" id="PS50061"/>
    </source>
</evidence>
<dbReference type="PANTHER" id="PTHR11849">
    <property type="entry name" value="ETS"/>
    <property type="match status" value="1"/>
</dbReference>
<dbReference type="InterPro" id="IPR036390">
    <property type="entry name" value="WH_DNA-bd_sf"/>
</dbReference>
<name>A0A913ZUN3_PATMI</name>
<dbReference type="OMA" id="CDTEVNK"/>
<accession>A0A913ZUN3</accession>
<dbReference type="GO" id="GO:0000981">
    <property type="term" value="F:DNA-binding transcription factor activity, RNA polymerase II-specific"/>
    <property type="evidence" value="ECO:0007669"/>
    <property type="project" value="TreeGrafter"/>
</dbReference>
<dbReference type="PANTHER" id="PTHR11849:SF191">
    <property type="entry name" value="ECDYSONE-INDUCED PROTEIN 74EF ISOFORM B"/>
    <property type="match status" value="1"/>
</dbReference>
<dbReference type="AlphaFoldDB" id="A0A913ZUN3"/>
<dbReference type="FunFam" id="1.10.10.10:FF:000411">
    <property type="entry name" value="Ecdysone-induced protein 74EF isoform A"/>
    <property type="match status" value="1"/>
</dbReference>
<evidence type="ECO:0000256" key="4">
    <source>
        <dbReference type="ARBA" id="ARBA00023125"/>
    </source>
</evidence>
<dbReference type="Pfam" id="PF00178">
    <property type="entry name" value="Ets"/>
    <property type="match status" value="1"/>
</dbReference>
<keyword evidence="4 6" id="KW-0238">DNA-binding</keyword>
<dbReference type="GO" id="GO:0005634">
    <property type="term" value="C:nucleus"/>
    <property type="evidence" value="ECO:0007669"/>
    <property type="project" value="UniProtKB-SubCell"/>
</dbReference>
<sequence>MYTMACITADAVRIQPEPKVYTENENKDEPHSPEILPNFSKLSYPRLDLSALTELKFVERKPNIIQDGPSVIVQSLYNMPLTPGAFGTPTALEYLAEEIEVSCDDEGLCDTEVNKLTSKLSHACDTAGSGETGRDMMAAHALLDISPTTSGEEKSFLTQSKSPNCSNTASLPPSPADSGVASDKEADPSQTDAQENNSNLANSYHRSVDHQDPSVIISVAPDNEVELESDSMNEVQVPYSPEIAHSYSKKPSKKCRKSKPRSPDDLQTCSKRKSRESHTTYLWEFLLELLQNVETCPRFIKWTNREEGIFKLVDSKAVSKLWGQHKNKPDMNYETMGRALRYYYQRGILAKVDGQRLVYKFCEIPKNIIEVECS</sequence>
<evidence type="ECO:0000256" key="1">
    <source>
        <dbReference type="ARBA" id="ARBA00004123"/>
    </source>
</evidence>
<dbReference type="PROSITE" id="PS00346">
    <property type="entry name" value="ETS_DOMAIN_2"/>
    <property type="match status" value="1"/>
</dbReference>
<dbReference type="Gene3D" id="1.10.10.10">
    <property type="entry name" value="Winged helix-like DNA-binding domain superfamily/Winged helix DNA-binding domain"/>
    <property type="match status" value="1"/>
</dbReference>
<feature type="region of interest" description="Disordered" evidence="7">
    <location>
        <begin position="149"/>
        <end position="197"/>
    </location>
</feature>
<dbReference type="OrthoDB" id="8196042at2759"/>